<keyword evidence="9" id="KW-0560">Oxidoreductase</keyword>
<comment type="cofactor">
    <cofactor evidence="1">
        <name>Fe(2+)</name>
        <dbReference type="ChEBI" id="CHEBI:29033"/>
    </cofactor>
</comment>
<dbReference type="GO" id="GO:0008270">
    <property type="term" value="F:zinc ion binding"/>
    <property type="evidence" value="ECO:0007669"/>
    <property type="project" value="UniProtKB-KW"/>
</dbReference>
<comment type="subcellular location">
    <subcellularLocation>
        <location evidence="2">Nucleus</location>
    </subcellularLocation>
</comment>
<evidence type="ECO:0000313" key="17">
    <source>
        <dbReference type="Proteomes" id="UP001291623"/>
    </source>
</evidence>
<dbReference type="SUPFAM" id="SSF51197">
    <property type="entry name" value="Clavaminate synthase-like"/>
    <property type="match status" value="1"/>
</dbReference>
<evidence type="ECO:0000256" key="13">
    <source>
        <dbReference type="ARBA" id="ARBA00023242"/>
    </source>
</evidence>
<dbReference type="GO" id="GO:0006357">
    <property type="term" value="P:regulation of transcription by RNA polymerase II"/>
    <property type="evidence" value="ECO:0007669"/>
    <property type="project" value="TreeGrafter"/>
</dbReference>
<dbReference type="EMBL" id="JAVYJV010000051">
    <property type="protein sequence ID" value="KAK4337139.1"/>
    <property type="molecule type" value="Genomic_DNA"/>
</dbReference>
<keyword evidence="10" id="KW-0408">Iron</keyword>
<evidence type="ECO:0000259" key="15">
    <source>
        <dbReference type="PROSITE" id="PS51184"/>
    </source>
</evidence>
<keyword evidence="8" id="KW-0223">Dioxygenase</keyword>
<dbReference type="InterPro" id="IPR045109">
    <property type="entry name" value="LSDs-like"/>
</dbReference>
<dbReference type="Gene3D" id="2.60.120.650">
    <property type="entry name" value="Cupin"/>
    <property type="match status" value="1"/>
</dbReference>
<keyword evidence="13" id="KW-0539">Nucleus</keyword>
<protein>
    <recommendedName>
        <fullName evidence="15">JmjC domain-containing protein</fullName>
    </recommendedName>
</protein>
<evidence type="ECO:0000256" key="6">
    <source>
        <dbReference type="ARBA" id="ARBA00022833"/>
    </source>
</evidence>
<dbReference type="GO" id="GO:0000118">
    <property type="term" value="C:histone deacetylase complex"/>
    <property type="evidence" value="ECO:0007669"/>
    <property type="project" value="TreeGrafter"/>
</dbReference>
<evidence type="ECO:0000256" key="14">
    <source>
        <dbReference type="ARBA" id="ARBA00037987"/>
    </source>
</evidence>
<evidence type="ECO:0000256" key="10">
    <source>
        <dbReference type="ARBA" id="ARBA00023004"/>
    </source>
</evidence>
<evidence type="ECO:0000256" key="2">
    <source>
        <dbReference type="ARBA" id="ARBA00004123"/>
    </source>
</evidence>
<dbReference type="InterPro" id="IPR054504">
    <property type="entry name" value="PWWP_KDM3B"/>
</dbReference>
<proteinExistence type="inferred from homology"/>
<comment type="caution">
    <text evidence="16">The sequence shown here is derived from an EMBL/GenBank/DDBJ whole genome shotgun (WGS) entry which is preliminary data.</text>
</comment>
<dbReference type="InterPro" id="IPR040725">
    <property type="entry name" value="PheRS_DBD3"/>
</dbReference>
<evidence type="ECO:0000256" key="8">
    <source>
        <dbReference type="ARBA" id="ARBA00022964"/>
    </source>
</evidence>
<evidence type="ECO:0000256" key="5">
    <source>
        <dbReference type="ARBA" id="ARBA00022771"/>
    </source>
</evidence>
<keyword evidence="11" id="KW-0805">Transcription regulation</keyword>
<feature type="domain" description="JmjC" evidence="15">
    <location>
        <begin position="623"/>
        <end position="825"/>
    </location>
</feature>
<dbReference type="Gene3D" id="1.10.10.2330">
    <property type="match status" value="1"/>
</dbReference>
<dbReference type="PANTHER" id="PTHR12549">
    <property type="entry name" value="JMJC DOMAIN-CONTAINING HISTONE DEMETHYLATION PROTEIN"/>
    <property type="match status" value="1"/>
</dbReference>
<keyword evidence="7" id="KW-0156">Chromatin regulator</keyword>
<evidence type="ECO:0000313" key="16">
    <source>
        <dbReference type="EMBL" id="KAK4337139.1"/>
    </source>
</evidence>
<name>A0AAE1QNR8_9SOLA</name>
<organism evidence="16 17">
    <name type="scientific">Anisodus tanguticus</name>
    <dbReference type="NCBI Taxonomy" id="243964"/>
    <lineage>
        <taxon>Eukaryota</taxon>
        <taxon>Viridiplantae</taxon>
        <taxon>Streptophyta</taxon>
        <taxon>Embryophyta</taxon>
        <taxon>Tracheophyta</taxon>
        <taxon>Spermatophyta</taxon>
        <taxon>Magnoliopsida</taxon>
        <taxon>eudicotyledons</taxon>
        <taxon>Gunneridae</taxon>
        <taxon>Pentapetalae</taxon>
        <taxon>asterids</taxon>
        <taxon>lamiids</taxon>
        <taxon>Solanales</taxon>
        <taxon>Solanaceae</taxon>
        <taxon>Solanoideae</taxon>
        <taxon>Hyoscyameae</taxon>
        <taxon>Anisodus</taxon>
    </lineage>
</organism>
<dbReference type="Pfam" id="PF18553">
    <property type="entry name" value="PheRS_DBD3"/>
    <property type="match status" value="1"/>
</dbReference>
<reference evidence="16" key="1">
    <citation type="submission" date="2023-12" db="EMBL/GenBank/DDBJ databases">
        <title>Genome assembly of Anisodus tanguticus.</title>
        <authorList>
            <person name="Wang Y.-J."/>
        </authorList>
    </citation>
    <scope>NUCLEOTIDE SEQUENCE</scope>
    <source>
        <strain evidence="16">KB-2021</strain>
        <tissue evidence="16">Leaf</tissue>
    </source>
</reference>
<dbReference type="GO" id="GO:0003712">
    <property type="term" value="F:transcription coregulator activity"/>
    <property type="evidence" value="ECO:0007669"/>
    <property type="project" value="TreeGrafter"/>
</dbReference>
<evidence type="ECO:0000256" key="9">
    <source>
        <dbReference type="ARBA" id="ARBA00023002"/>
    </source>
</evidence>
<keyword evidence="5" id="KW-0863">Zinc-finger</keyword>
<dbReference type="InterPro" id="IPR040724">
    <property type="entry name" value="PheRS_DBD1"/>
</dbReference>
<dbReference type="InterPro" id="IPR054503">
    <property type="entry name" value="KDM3AB_Tudor"/>
</dbReference>
<keyword evidence="12" id="KW-0804">Transcription</keyword>
<evidence type="ECO:0000256" key="3">
    <source>
        <dbReference type="ARBA" id="ARBA00006801"/>
    </source>
</evidence>
<dbReference type="GO" id="GO:0031490">
    <property type="term" value="F:chromatin DNA binding"/>
    <property type="evidence" value="ECO:0007669"/>
    <property type="project" value="TreeGrafter"/>
</dbReference>
<dbReference type="GO" id="GO:0000785">
    <property type="term" value="C:chromatin"/>
    <property type="evidence" value="ECO:0007669"/>
    <property type="project" value="TreeGrafter"/>
</dbReference>
<dbReference type="Pfam" id="PF22988">
    <property type="entry name" value="PWWP_KDM3B"/>
    <property type="match status" value="1"/>
</dbReference>
<dbReference type="PANTHER" id="PTHR12549:SF38">
    <property type="entry name" value="JMJC DOMAIN-CONTAINING HISTONE DEMETHYLASE 2, ISOFORM A"/>
    <property type="match status" value="1"/>
</dbReference>
<dbReference type="PROSITE" id="PS51184">
    <property type="entry name" value="JMJC"/>
    <property type="match status" value="1"/>
</dbReference>
<evidence type="ECO:0000256" key="1">
    <source>
        <dbReference type="ARBA" id="ARBA00001954"/>
    </source>
</evidence>
<dbReference type="GO" id="GO:0032454">
    <property type="term" value="F:histone H3K9 demethylase activity"/>
    <property type="evidence" value="ECO:0007669"/>
    <property type="project" value="InterPro"/>
</dbReference>
<dbReference type="Pfam" id="PF22987">
    <property type="entry name" value="Tudor_KDM3B"/>
    <property type="match status" value="1"/>
</dbReference>
<accession>A0AAE1QNR8</accession>
<comment type="similarity">
    <text evidence="3">Belongs to the JARID1 histone demethylase family.</text>
</comment>
<dbReference type="InterPro" id="IPR003347">
    <property type="entry name" value="JmjC_dom"/>
</dbReference>
<dbReference type="Pfam" id="PF18552">
    <property type="entry name" value="PheRS_DBD1"/>
    <property type="match status" value="1"/>
</dbReference>
<gene>
    <name evidence="16" type="ORF">RND71_043357</name>
</gene>
<dbReference type="GO" id="GO:0051213">
    <property type="term" value="F:dioxygenase activity"/>
    <property type="evidence" value="ECO:0007669"/>
    <property type="project" value="UniProtKB-KW"/>
</dbReference>
<evidence type="ECO:0000256" key="12">
    <source>
        <dbReference type="ARBA" id="ARBA00023163"/>
    </source>
</evidence>
<evidence type="ECO:0000256" key="4">
    <source>
        <dbReference type="ARBA" id="ARBA00022723"/>
    </source>
</evidence>
<sequence length="927" mass="106466">MDANLQGFICYTIIDLLTYNLSQHKVQLNQLKFNYIVSMINFKIYVDKIGFNECLAKPIEYLDDKQLDFVIYDELKKFEEISLDQERSTIENNNLRLCVNEWADFQKQQKVLLKTPSILMGYRVQVYRAIGTTQWFTAVIKSYDENTKELILTDDTVLEEHYEDPTLVQMKLIGDGVVQIILIHYKQLRKKLKKLILMILIFQMHVGDQLCDLINEELRAMKMHCGIDRSISWKRVVQGIREMCDVCETTLFNIHWTCHDCGFVLCIDCYGARLNCDGTPGDAVPPLSCDSSSNNGNDRDAYQWLLCQNDQPHEQSKLVMTQIVADRVLNDMAKKLHKIRSKLRINCNSICCKDGTSNLNGLFFSDEECDENLSTSSDQSQNHQIANSLNENMAASNLINSLINKPHNKENKNQLLNSSNVNNSLDLNSIKKANKSLVHLTPDDEKRKALEFFALKRDRKLLNANYMPSRCCKVEQTRRKYPEVPHSWLCEGRLLCLENSSLNDKNLDLFQEQWLRGQPLIITGIHEKLSSELWNPEQLSVKMTDFTCKGNGLYDCRTSNSVRIPLRRFWEGFENVNRRAKDSNGDPLILKLKDWPPGDDFCDLMPDHFSEFFNCIPLPIYTKREGKLNLAARLPDSFVRPDLGPKMYTAYGCDVNAPDVGTANLHLDVSDAVNVLVYVSVPKCKDDLQQKQLNFLLNLSDIDQITKKKIRDKDSKIGALWHIYEAKDADKIREFLKKVSAERGKPLAASMDPIHDQSWYLNKELRDRLKNEFNVNGYSIVQCLGDAVFIPAGSPHQLANELNVDHQKVVGCMMSIQTFPDVIDCKAKLTKKWQLSEEGNIVYQNGSHEYNIFKRIPDQGIDQKELLSKLENPAIGKLGFSKAMQNGWIKIDKNDGTSLVKKKIENVEDQIPKILEMIKQLKFEEVS</sequence>
<keyword evidence="6" id="KW-0862">Zinc</keyword>
<comment type="similarity">
    <text evidence="14">Belongs to the JHDM2 histone demethylase family.</text>
</comment>
<dbReference type="SMART" id="SM00558">
    <property type="entry name" value="JmjC"/>
    <property type="match status" value="1"/>
</dbReference>
<evidence type="ECO:0000256" key="11">
    <source>
        <dbReference type="ARBA" id="ARBA00023015"/>
    </source>
</evidence>
<dbReference type="Proteomes" id="UP001291623">
    <property type="component" value="Unassembled WGS sequence"/>
</dbReference>
<dbReference type="AlphaFoldDB" id="A0AAE1QNR8"/>
<evidence type="ECO:0000256" key="7">
    <source>
        <dbReference type="ARBA" id="ARBA00022853"/>
    </source>
</evidence>
<keyword evidence="4" id="KW-0479">Metal-binding</keyword>
<keyword evidence="17" id="KW-1185">Reference proteome</keyword>